<dbReference type="EMBL" id="OQ326496">
    <property type="protein sequence ID" value="WDQ45549.1"/>
    <property type="molecule type" value="Genomic_DNA"/>
</dbReference>
<reference evidence="1" key="2">
    <citation type="journal article" date="2024" name="Heliyon">
        <title>Complete genome sequence of the novel virulent phage PMBT24 infecting Enterocloster bolteae from the human gut.</title>
        <authorList>
            <person name="Sprotte S."/>
            <person name="Brinks E."/>
            <person name="Neve H."/>
            <person name="Franz C.M.A.P."/>
        </authorList>
    </citation>
    <scope>NUCLEOTIDE SEQUENCE</scope>
</reference>
<proteinExistence type="predicted"/>
<evidence type="ECO:0000313" key="1">
    <source>
        <dbReference type="EMBL" id="WDQ45549.1"/>
    </source>
</evidence>
<sequence length="166" mass="19066">MNEETSEALDILYGAFFDLNATLDRVASVMMNGFSMPIAGDIVHHKLSHLMPLFADMISEIKDNYNISSIRPPVHKDDRNYDNLLTMFETVLKEFSDVYEMINKVDDIAIKHRDRNVSSDLVKVFQKFNIVMGQVITLRDKAAQMPTDFDKFDFHSSEWGIKGVKL</sequence>
<accession>A0AAT9TT54</accession>
<organism evidence="1">
    <name type="scientific">Enterocloster phage PMBT24</name>
    <dbReference type="NCBI Taxonomy" id="3025413"/>
    <lineage>
        <taxon>Viruses</taxon>
        <taxon>Duplodnaviria</taxon>
        <taxon>Heunggongvirae</taxon>
        <taxon>Uroviricota</taxon>
        <taxon>Caudoviricetes</taxon>
    </lineage>
</organism>
<reference evidence="1" key="1">
    <citation type="submission" date="2023-01" db="EMBL/GenBank/DDBJ databases">
        <authorList>
            <person name="Sprotte S."/>
            <person name="Brinks E."/>
        </authorList>
    </citation>
    <scope>NUCLEOTIDE SEQUENCE</scope>
</reference>
<protein>
    <submittedName>
        <fullName evidence="1">Ferritin</fullName>
    </submittedName>
</protein>
<name>A0AAT9TT54_9CAUD</name>